<gene>
    <name evidence="1" type="ORF">AABB31_02085</name>
</gene>
<dbReference type="KEGG" id="yrh:AABB31_02085"/>
<accession>A0AAN0MDZ3</accession>
<organism evidence="1 2">
    <name type="scientific">Yoonia rhodophyticola</name>
    <dbReference type="NCBI Taxonomy" id="3137370"/>
    <lineage>
        <taxon>Bacteria</taxon>
        <taxon>Pseudomonadati</taxon>
        <taxon>Pseudomonadota</taxon>
        <taxon>Alphaproteobacteria</taxon>
        <taxon>Rhodobacterales</taxon>
        <taxon>Paracoccaceae</taxon>
        <taxon>Yoonia</taxon>
    </lineage>
</organism>
<keyword evidence="2" id="KW-1185">Reference proteome</keyword>
<name>A0AAN0MDZ3_9RHOB</name>
<proteinExistence type="predicted"/>
<dbReference type="Proteomes" id="UP001470809">
    <property type="component" value="Chromosome"/>
</dbReference>
<reference evidence="2" key="1">
    <citation type="submission" date="2024-04" db="EMBL/GenBank/DDBJ databases">
        <title>Phylogenomic analyses of a clade within the roseobacter group suggest taxonomic reassignments of species of the genera Aestuariivita, Citreicella, Loktanella, Nautella, Pelagibaca, Ruegeria, Thalassobius, Thiobacimonas and Tropicibacter, and the proposal o.</title>
        <authorList>
            <person name="Jeon C.O."/>
        </authorList>
    </citation>
    <scope>NUCLEOTIDE SEQUENCE [LARGE SCALE GENOMIC DNA]</scope>
    <source>
        <strain evidence="2">SS1-5</strain>
    </source>
</reference>
<dbReference type="AlphaFoldDB" id="A0AAN0MDZ3"/>
<evidence type="ECO:0000313" key="2">
    <source>
        <dbReference type="Proteomes" id="UP001470809"/>
    </source>
</evidence>
<evidence type="ECO:0000313" key="1">
    <source>
        <dbReference type="EMBL" id="WZU67777.1"/>
    </source>
</evidence>
<reference evidence="1 2" key="2">
    <citation type="submission" date="2024-08" db="EMBL/GenBank/DDBJ databases">
        <title>Phylogenomic analyses of a clade within the roseobacter group suggest taxonomic reassignments of species of the genera Aestuariivita, Citreicella, Loktanella, Nautella, Pelagibaca, Ruegeria, Thalassobius, Thiobacimonas and Tropicibacter, and the proposal o.</title>
        <authorList>
            <person name="Jeon C.O."/>
        </authorList>
    </citation>
    <scope>NUCLEOTIDE SEQUENCE [LARGE SCALE GENOMIC DNA]</scope>
    <source>
        <strain evidence="1 2">SS1-5</strain>
    </source>
</reference>
<dbReference type="RefSeq" id="WP_342077077.1">
    <property type="nucleotide sequence ID" value="NZ_CP151767.2"/>
</dbReference>
<sequence length="122" mass="12772">MMLCGRGLRLALVSLMVIAMLAPRVSALVVDILPGMQKMVICTGDALVVWTIGPDGTPIEAVEVVEHPCLIGEDAVFAAAASARWMALAQDYQNRFAIVESPAGCPDHPVAVGPVRGPPVVV</sequence>
<dbReference type="EMBL" id="CP151767">
    <property type="protein sequence ID" value="WZU67777.1"/>
    <property type="molecule type" value="Genomic_DNA"/>
</dbReference>
<protein>
    <submittedName>
        <fullName evidence="1">Uncharacterized protein</fullName>
    </submittedName>
</protein>